<proteinExistence type="predicted"/>
<feature type="compositionally biased region" description="Polar residues" evidence="1">
    <location>
        <begin position="534"/>
        <end position="546"/>
    </location>
</feature>
<protein>
    <submittedName>
        <fullName evidence="2">Uncharacterized protein</fullName>
    </submittedName>
</protein>
<feature type="compositionally biased region" description="Basic and acidic residues" evidence="1">
    <location>
        <begin position="313"/>
        <end position="347"/>
    </location>
</feature>
<feature type="region of interest" description="Disordered" evidence="1">
    <location>
        <begin position="443"/>
        <end position="591"/>
    </location>
</feature>
<evidence type="ECO:0000313" key="2">
    <source>
        <dbReference type="EMBL" id="KMP02862.1"/>
    </source>
</evidence>
<feature type="region of interest" description="Disordered" evidence="1">
    <location>
        <begin position="223"/>
        <end position="396"/>
    </location>
</feature>
<dbReference type="Proteomes" id="UP000054565">
    <property type="component" value="Unassembled WGS sequence"/>
</dbReference>
<feature type="region of interest" description="Disordered" evidence="1">
    <location>
        <begin position="836"/>
        <end position="895"/>
    </location>
</feature>
<name>A0A0J7AZE1_COCIT</name>
<feature type="compositionally biased region" description="Polar residues" evidence="1">
    <location>
        <begin position="873"/>
        <end position="888"/>
    </location>
</feature>
<feature type="compositionally biased region" description="Polar residues" evidence="1">
    <location>
        <begin position="682"/>
        <end position="701"/>
    </location>
</feature>
<feature type="region of interest" description="Disordered" evidence="1">
    <location>
        <begin position="951"/>
        <end position="981"/>
    </location>
</feature>
<dbReference type="OrthoDB" id="4188047at2759"/>
<feature type="compositionally biased region" description="Basic and acidic residues" evidence="1">
    <location>
        <begin position="777"/>
        <end position="788"/>
    </location>
</feature>
<feature type="compositionally biased region" description="Basic and acidic residues" evidence="1">
    <location>
        <begin position="256"/>
        <end position="273"/>
    </location>
</feature>
<feature type="compositionally biased region" description="Basic and acidic residues" evidence="1">
    <location>
        <begin position="670"/>
        <end position="681"/>
    </location>
</feature>
<dbReference type="EMBL" id="DS028094">
    <property type="protein sequence ID" value="KMP02862.1"/>
    <property type="molecule type" value="Genomic_DNA"/>
</dbReference>
<accession>A0A0J7AZE1</accession>
<reference evidence="3" key="1">
    <citation type="journal article" date="2010" name="Genome Res.">
        <title>Population genomic sequencing of Coccidioides fungi reveals recent hybridization and transposon control.</title>
        <authorList>
            <person name="Neafsey D.E."/>
            <person name="Barker B.M."/>
            <person name="Sharpton T.J."/>
            <person name="Stajich J.E."/>
            <person name="Park D.J."/>
            <person name="Whiston E."/>
            <person name="Hung C.-Y."/>
            <person name="McMahan C."/>
            <person name="White J."/>
            <person name="Sykes S."/>
            <person name="Heiman D."/>
            <person name="Young S."/>
            <person name="Zeng Q."/>
            <person name="Abouelleil A."/>
            <person name="Aftuck L."/>
            <person name="Bessette D."/>
            <person name="Brown A."/>
            <person name="FitzGerald M."/>
            <person name="Lui A."/>
            <person name="Macdonald J.P."/>
            <person name="Priest M."/>
            <person name="Orbach M.J."/>
            <person name="Galgiani J.N."/>
            <person name="Kirkland T.N."/>
            <person name="Cole G.T."/>
            <person name="Birren B.W."/>
            <person name="Henn M.R."/>
            <person name="Taylor J.W."/>
            <person name="Rounsley S.D."/>
        </authorList>
    </citation>
    <scope>NUCLEOTIDE SEQUENCE [LARGE SCALE GENOMIC DNA]</scope>
    <source>
        <strain evidence="3">RMSCC 2394</strain>
    </source>
</reference>
<feature type="compositionally biased region" description="Low complexity" evidence="1">
    <location>
        <begin position="377"/>
        <end position="386"/>
    </location>
</feature>
<sequence>MEGEKKFLSFLQRFKIIHIYAATRVLCPVKPESCNVIVERVLEFVVAIISGFAFGPSLEASYLGFGARISDPQRLCAALQLCELFPCIGTDSPERAPKPCLGGSCVPIACEPLRLWYLVLFHSCDIEQGSGSCRSKGLVKGTVLALWNCQIHLVSAVLCISSLCSCPACDLCCGYIKKGGLDGGVGRRDGDFRRGIEDDFMDLGSGSVSDSWASKGLHTAKRWKSHEDLAGQREWQKPGVKWKKDRSKHSTSSSEPDEKPPPPISKDPKDTKVPDMLPVPAARSKCHATSMWTPPTLELPPTPSSSEFSPATENREYKHTKADDLDTTRKEAQGRLSAEPKLEERNIEIGNSSAVQRPCPPLPGETSEGLQIKPTQHHSNSFSNNHDSPRKESECVSKIREVPSRMSEPHKREGICVAGSHQAHLDTAALPPVSQKSPYIDVQYLPRRTSSKRNHPRELTDTGYLSRPLSPEDLISCFQKPPNVNTPTSDTETSPPLVRLQTRKRPIHQPAPLILSPDFQNESFMETLPPTPATPSCTMAESQTKFPPSYANIPRAPLPPTPSEPSPRSKGTGSKKARKLASKASSLWPPRLNLYPSRERITKTDIMSPWRGNAFAQLSSLPSSPTVPLDPSAKLQELERRASEARNLPSRGNDTTTTTSSVSDSTIENKTNEDIATKDGESSANPSPKRQSEATTITARLTSPDLRKHPGEPPKIPLPASPPKFRNQSSSPNKGSVDKLEFAASQRQPQVPATPTMDDKNSEHILSPKTPNSTKAGHSEATIHRHSESSSYNSRAAKGHIPRSSWDMVDIGITSRPVTPSLPSSDDEKGVYAYCGSASRSRKSRRRHGNDTQSPDRCIMSPISRKKDRDGQGSDNHLITSRPSTRGSFGSPPPRAESLLVQQLQEKIVILERQNKMLHAALSAALDIGGTYDMNLSRNTNFTHTEATPAGVGSGGRLPMGNHVSPSTDTGTFNVGTAECH</sequence>
<gene>
    <name evidence="2" type="ORF">CIRG_02554</name>
</gene>
<feature type="compositionally biased region" description="Basic residues" evidence="1">
    <location>
        <begin position="240"/>
        <end position="249"/>
    </location>
</feature>
<dbReference type="AlphaFoldDB" id="A0A0J7AZE1"/>
<feature type="compositionally biased region" description="Polar residues" evidence="1">
    <location>
        <begin position="482"/>
        <end position="494"/>
    </location>
</feature>
<feature type="compositionally biased region" description="Basic and acidic residues" evidence="1">
    <location>
        <begin position="225"/>
        <end position="236"/>
    </location>
</feature>
<feature type="compositionally biased region" description="Pro residues" evidence="1">
    <location>
        <begin position="713"/>
        <end position="722"/>
    </location>
</feature>
<evidence type="ECO:0000313" key="3">
    <source>
        <dbReference type="Proteomes" id="UP000054565"/>
    </source>
</evidence>
<feature type="compositionally biased region" description="Basic and acidic residues" evidence="1">
    <location>
        <begin position="387"/>
        <end position="396"/>
    </location>
</feature>
<feature type="region of interest" description="Disordered" evidence="1">
    <location>
        <begin position="639"/>
        <end position="800"/>
    </location>
</feature>
<feature type="compositionally biased region" description="Low complexity" evidence="1">
    <location>
        <begin position="654"/>
        <end position="666"/>
    </location>
</feature>
<feature type="compositionally biased region" description="Polar residues" evidence="1">
    <location>
        <begin position="964"/>
        <end position="975"/>
    </location>
</feature>
<organism evidence="2 3">
    <name type="scientific">Coccidioides immitis RMSCC 2394</name>
    <dbReference type="NCBI Taxonomy" id="404692"/>
    <lineage>
        <taxon>Eukaryota</taxon>
        <taxon>Fungi</taxon>
        <taxon>Dikarya</taxon>
        <taxon>Ascomycota</taxon>
        <taxon>Pezizomycotina</taxon>
        <taxon>Eurotiomycetes</taxon>
        <taxon>Eurotiomycetidae</taxon>
        <taxon>Onygenales</taxon>
        <taxon>Onygenaceae</taxon>
        <taxon>Coccidioides</taxon>
    </lineage>
</organism>
<evidence type="ECO:0000256" key="1">
    <source>
        <dbReference type="SAM" id="MobiDB-lite"/>
    </source>
</evidence>
<feature type="compositionally biased region" description="Pro residues" evidence="1">
    <location>
        <begin position="556"/>
        <end position="565"/>
    </location>
</feature>